<dbReference type="AlphaFoldDB" id="A0A0F4NE60"/>
<protein>
    <submittedName>
        <fullName evidence="1">Uncharacterized protein</fullName>
    </submittedName>
</protein>
<dbReference type="Proteomes" id="UP000033673">
    <property type="component" value="Unassembled WGS sequence"/>
</dbReference>
<evidence type="ECO:0000313" key="2">
    <source>
        <dbReference type="Proteomes" id="UP000033673"/>
    </source>
</evidence>
<evidence type="ECO:0000313" key="1">
    <source>
        <dbReference type="EMBL" id="KJY81385.1"/>
    </source>
</evidence>
<organism evidence="1 2">
    <name type="scientific">Vibrio galatheae</name>
    <dbReference type="NCBI Taxonomy" id="579748"/>
    <lineage>
        <taxon>Bacteria</taxon>
        <taxon>Pseudomonadati</taxon>
        <taxon>Pseudomonadota</taxon>
        <taxon>Gammaproteobacteria</taxon>
        <taxon>Vibrionales</taxon>
        <taxon>Vibrionaceae</taxon>
        <taxon>Vibrio</taxon>
    </lineage>
</organism>
<sequence>MTYGDIEKEYSTYMEVASLQLGYSDVPQFVDVGDYLSLARNKISKMAIEKMPYQVFALDRAIEVLMMLTEMFHVPNKDPRRLALYAQLRRSSNITVAFREVMSLGLEESARVLTRNLLESNELAFAVLVSAEFSARYFLNESVDQKTFWKQEIAYGKIYRYVSTAYSLAVPEHEVQDYLAHRKELKNITSSAVHCDDSGGFRGIATPVLGEDDLVSIYPYEAISVHAPNHIEAVIDEVYMVIGIFMNAMQAKEYNQPFALGSHDPKNIHSLLCTIDAFQKLVNRPR</sequence>
<keyword evidence="2" id="KW-1185">Reference proteome</keyword>
<dbReference type="EMBL" id="JXXV01000040">
    <property type="protein sequence ID" value="KJY81385.1"/>
    <property type="molecule type" value="Genomic_DNA"/>
</dbReference>
<dbReference type="OrthoDB" id="9818839at2"/>
<dbReference type="RefSeq" id="WP_045957229.1">
    <property type="nucleotide sequence ID" value="NZ_JXXV01000040.1"/>
</dbReference>
<comment type="caution">
    <text evidence="1">The sequence shown here is derived from an EMBL/GenBank/DDBJ whole genome shotgun (WGS) entry which is preliminary data.</text>
</comment>
<gene>
    <name evidence="1" type="ORF">TW81_18545</name>
</gene>
<proteinExistence type="predicted"/>
<dbReference type="PATRIC" id="fig|579748.3.peg.3816"/>
<name>A0A0F4NE60_9VIBR</name>
<reference evidence="1 2" key="1">
    <citation type="journal article" date="2015" name="BMC Genomics">
        <title>Genome mining reveals unlocked bioactive potential of marine Gram-negative bacteria.</title>
        <authorList>
            <person name="Machado H."/>
            <person name="Sonnenschein E.C."/>
            <person name="Melchiorsen J."/>
            <person name="Gram L."/>
        </authorList>
    </citation>
    <scope>NUCLEOTIDE SEQUENCE [LARGE SCALE GENOMIC DNA]</scope>
    <source>
        <strain evidence="1 2">S2757</strain>
    </source>
</reference>
<accession>A0A0F4NE60</accession>